<dbReference type="Gene3D" id="1.10.3720.10">
    <property type="entry name" value="MetI-like"/>
    <property type="match status" value="1"/>
</dbReference>
<dbReference type="SUPFAM" id="SSF161098">
    <property type="entry name" value="MetI-like"/>
    <property type="match status" value="1"/>
</dbReference>
<evidence type="ECO:0000313" key="12">
    <source>
        <dbReference type="Proteomes" id="UP001595955"/>
    </source>
</evidence>
<keyword evidence="8 9" id="KW-0472">Membrane</keyword>
<feature type="transmembrane region" description="Helical" evidence="9">
    <location>
        <begin position="52"/>
        <end position="72"/>
    </location>
</feature>
<organism evidence="11 12">
    <name type="scientific">Georgenia faecalis</name>
    <dbReference type="NCBI Taxonomy" id="2483799"/>
    <lineage>
        <taxon>Bacteria</taxon>
        <taxon>Bacillati</taxon>
        <taxon>Actinomycetota</taxon>
        <taxon>Actinomycetes</taxon>
        <taxon>Micrococcales</taxon>
        <taxon>Bogoriellaceae</taxon>
        <taxon>Georgenia</taxon>
    </lineage>
</organism>
<evidence type="ECO:0000256" key="6">
    <source>
        <dbReference type="ARBA" id="ARBA00022970"/>
    </source>
</evidence>
<dbReference type="PROSITE" id="PS50928">
    <property type="entry name" value="ABC_TM1"/>
    <property type="match status" value="1"/>
</dbReference>
<gene>
    <name evidence="11" type="ORF">ACFO3F_04955</name>
</gene>
<dbReference type="InterPro" id="IPR043429">
    <property type="entry name" value="ArtM/GltK/GlnP/TcyL/YhdX-like"/>
</dbReference>
<keyword evidence="4" id="KW-1003">Cell membrane</keyword>
<reference evidence="12" key="1">
    <citation type="journal article" date="2019" name="Int. J. Syst. Evol. Microbiol.">
        <title>The Global Catalogue of Microorganisms (GCM) 10K type strain sequencing project: providing services to taxonomists for standard genome sequencing and annotation.</title>
        <authorList>
            <consortium name="The Broad Institute Genomics Platform"/>
            <consortium name="The Broad Institute Genome Sequencing Center for Infectious Disease"/>
            <person name="Wu L."/>
            <person name="Ma J."/>
        </authorList>
    </citation>
    <scope>NUCLEOTIDE SEQUENCE [LARGE SCALE GENOMIC DNA]</scope>
    <source>
        <strain evidence="12">JCM 3369</strain>
    </source>
</reference>
<evidence type="ECO:0000259" key="10">
    <source>
        <dbReference type="PROSITE" id="PS50928"/>
    </source>
</evidence>
<dbReference type="NCBIfam" id="TIGR01726">
    <property type="entry name" value="HEQRo_perm_3TM"/>
    <property type="match status" value="1"/>
</dbReference>
<keyword evidence="12" id="KW-1185">Reference proteome</keyword>
<evidence type="ECO:0000256" key="2">
    <source>
        <dbReference type="ARBA" id="ARBA00010072"/>
    </source>
</evidence>
<keyword evidence="6" id="KW-0029">Amino-acid transport</keyword>
<accession>A0ABV9D8G7</accession>
<dbReference type="PANTHER" id="PTHR30614">
    <property type="entry name" value="MEMBRANE COMPONENT OF AMINO ACID ABC TRANSPORTER"/>
    <property type="match status" value="1"/>
</dbReference>
<evidence type="ECO:0000256" key="8">
    <source>
        <dbReference type="ARBA" id="ARBA00023136"/>
    </source>
</evidence>
<evidence type="ECO:0000256" key="5">
    <source>
        <dbReference type="ARBA" id="ARBA00022692"/>
    </source>
</evidence>
<dbReference type="InterPro" id="IPR000515">
    <property type="entry name" value="MetI-like"/>
</dbReference>
<keyword evidence="3 9" id="KW-0813">Transport</keyword>
<dbReference type="Pfam" id="PF00528">
    <property type="entry name" value="BPD_transp_1"/>
    <property type="match status" value="1"/>
</dbReference>
<dbReference type="Proteomes" id="UP001595955">
    <property type="component" value="Unassembled WGS sequence"/>
</dbReference>
<keyword evidence="7 9" id="KW-1133">Transmembrane helix</keyword>
<dbReference type="InterPro" id="IPR035906">
    <property type="entry name" value="MetI-like_sf"/>
</dbReference>
<dbReference type="CDD" id="cd06261">
    <property type="entry name" value="TM_PBP2"/>
    <property type="match status" value="1"/>
</dbReference>
<name>A0ABV9D8G7_9MICO</name>
<feature type="transmembrane region" description="Helical" evidence="9">
    <location>
        <begin position="180"/>
        <end position="205"/>
    </location>
</feature>
<evidence type="ECO:0000256" key="4">
    <source>
        <dbReference type="ARBA" id="ARBA00022475"/>
    </source>
</evidence>
<dbReference type="EMBL" id="JBHSGF010000003">
    <property type="protein sequence ID" value="MFC4554589.1"/>
    <property type="molecule type" value="Genomic_DNA"/>
</dbReference>
<evidence type="ECO:0000256" key="3">
    <source>
        <dbReference type="ARBA" id="ARBA00022448"/>
    </source>
</evidence>
<comment type="caution">
    <text evidence="11">The sequence shown here is derived from an EMBL/GenBank/DDBJ whole genome shotgun (WGS) entry which is preliminary data.</text>
</comment>
<feature type="domain" description="ABC transmembrane type-1" evidence="10">
    <location>
        <begin position="16"/>
        <end position="204"/>
    </location>
</feature>
<feature type="transmembrane region" description="Helical" evidence="9">
    <location>
        <begin position="146"/>
        <end position="168"/>
    </location>
</feature>
<evidence type="ECO:0000256" key="1">
    <source>
        <dbReference type="ARBA" id="ARBA00004651"/>
    </source>
</evidence>
<dbReference type="PANTHER" id="PTHR30614:SF37">
    <property type="entry name" value="AMINO-ACID ABC TRANSPORTER PERMEASE PROTEIN YHDX-RELATED"/>
    <property type="match status" value="1"/>
</dbReference>
<feature type="transmembrane region" description="Helical" evidence="9">
    <location>
        <begin position="84"/>
        <end position="104"/>
    </location>
</feature>
<comment type="subcellular location">
    <subcellularLocation>
        <location evidence="1 9">Cell membrane</location>
        <topology evidence="1 9">Multi-pass membrane protein</topology>
    </subcellularLocation>
</comment>
<proteinExistence type="inferred from homology"/>
<evidence type="ECO:0000256" key="7">
    <source>
        <dbReference type="ARBA" id="ARBA00022989"/>
    </source>
</evidence>
<evidence type="ECO:0000313" key="11">
    <source>
        <dbReference type="EMBL" id="MFC4554589.1"/>
    </source>
</evidence>
<dbReference type="InterPro" id="IPR010065">
    <property type="entry name" value="AA_ABC_transptr_permease_3TM"/>
</dbReference>
<evidence type="ECO:0000256" key="9">
    <source>
        <dbReference type="RuleBase" id="RU363032"/>
    </source>
</evidence>
<feature type="transmembrane region" description="Helical" evidence="9">
    <location>
        <begin position="20"/>
        <end position="40"/>
    </location>
</feature>
<keyword evidence="5 9" id="KW-0812">Transmembrane</keyword>
<dbReference type="RefSeq" id="WP_122825168.1">
    <property type="nucleotide sequence ID" value="NZ_CP033325.1"/>
</dbReference>
<protein>
    <submittedName>
        <fullName evidence="11">Amino acid ABC transporter permease</fullName>
    </submittedName>
</protein>
<sequence length="215" mass="22755">METLFTDYLPNFVSGLRTTLLLTTFAFVGSLVLGVVLATFRISPIAPLRAAGTAYVEVFRNVPLFSLLILVVYGLPEIQVDIDYIPAVIIAMTAVGAAFACEVLRTGINAVGADQVEAARAVGLSFVGIVRYVVMPQAIRDMVQPGVSLFIGILLSSSLAGIVGVMDLTAEVSYINNREALGLTTFLVAAAMYATIALGAGAIGARVETRVRVRR</sequence>
<comment type="similarity">
    <text evidence="2">Belongs to the binding-protein-dependent transport system permease family. HisMQ subfamily.</text>
</comment>